<feature type="transmembrane region" description="Helical" evidence="1">
    <location>
        <begin position="32"/>
        <end position="51"/>
    </location>
</feature>
<keyword evidence="1" id="KW-0472">Membrane</keyword>
<keyword evidence="1" id="KW-0812">Transmembrane</keyword>
<proteinExistence type="predicted"/>
<keyword evidence="1" id="KW-1133">Transmembrane helix</keyword>
<reference evidence="2" key="1">
    <citation type="journal article" date="2014" name="Front. Microbiol.">
        <title>High frequency of phylogenetically diverse reductive dehalogenase-homologous genes in deep subseafloor sedimentary metagenomes.</title>
        <authorList>
            <person name="Kawai M."/>
            <person name="Futagami T."/>
            <person name="Toyoda A."/>
            <person name="Takaki Y."/>
            <person name="Nishi S."/>
            <person name="Hori S."/>
            <person name="Arai W."/>
            <person name="Tsubouchi T."/>
            <person name="Morono Y."/>
            <person name="Uchiyama I."/>
            <person name="Ito T."/>
            <person name="Fujiyama A."/>
            <person name="Inagaki F."/>
            <person name="Takami H."/>
        </authorList>
    </citation>
    <scope>NUCLEOTIDE SEQUENCE</scope>
    <source>
        <strain evidence="2">Expedition CK06-06</strain>
    </source>
</reference>
<organism evidence="2">
    <name type="scientific">marine sediment metagenome</name>
    <dbReference type="NCBI Taxonomy" id="412755"/>
    <lineage>
        <taxon>unclassified sequences</taxon>
        <taxon>metagenomes</taxon>
        <taxon>ecological metagenomes</taxon>
    </lineage>
</organism>
<evidence type="ECO:0000313" key="2">
    <source>
        <dbReference type="EMBL" id="GAH48968.1"/>
    </source>
</evidence>
<dbReference type="EMBL" id="BARU01020418">
    <property type="protein sequence ID" value="GAH48968.1"/>
    <property type="molecule type" value="Genomic_DNA"/>
</dbReference>
<sequence>MVGRIIQLIFGAGLVVWSGIGMRPMLLEPEEAITMAGVLYLGIFLVGLDIFGRAIRR</sequence>
<name>X1HUN0_9ZZZZ</name>
<protein>
    <submittedName>
        <fullName evidence="2">Uncharacterized protein</fullName>
    </submittedName>
</protein>
<evidence type="ECO:0000256" key="1">
    <source>
        <dbReference type="SAM" id="Phobius"/>
    </source>
</evidence>
<dbReference type="AlphaFoldDB" id="X1HUN0"/>
<accession>X1HUN0</accession>
<gene>
    <name evidence="2" type="ORF">S03H2_33540</name>
</gene>
<comment type="caution">
    <text evidence="2">The sequence shown here is derived from an EMBL/GenBank/DDBJ whole genome shotgun (WGS) entry which is preliminary data.</text>
</comment>
<feature type="transmembrane region" description="Helical" evidence="1">
    <location>
        <begin position="5"/>
        <end position="26"/>
    </location>
</feature>